<dbReference type="CDD" id="cd11898">
    <property type="entry name" value="SH3_SNX9"/>
    <property type="match status" value="1"/>
</dbReference>
<dbReference type="PANTHER" id="PTHR45827">
    <property type="entry name" value="SORTING NEXIN"/>
    <property type="match status" value="1"/>
</dbReference>
<evidence type="ECO:0000256" key="3">
    <source>
        <dbReference type="ARBA" id="ARBA00022443"/>
    </source>
</evidence>
<dbReference type="PROSITE" id="PS50195">
    <property type="entry name" value="PX"/>
    <property type="match status" value="1"/>
</dbReference>
<feature type="region of interest" description="Disordered" evidence="8">
    <location>
        <begin position="1517"/>
        <end position="1569"/>
    </location>
</feature>
<feature type="compositionally biased region" description="Low complexity" evidence="8">
    <location>
        <begin position="380"/>
        <end position="391"/>
    </location>
</feature>
<evidence type="ECO:0000313" key="11">
    <source>
        <dbReference type="EMBL" id="KAG8522417.1"/>
    </source>
</evidence>
<feature type="domain" description="SH3" evidence="9">
    <location>
        <begin position="1413"/>
        <end position="1475"/>
    </location>
</feature>
<keyword evidence="12" id="KW-1185">Reference proteome</keyword>
<keyword evidence="3 7" id="KW-0728">SH3 domain</keyword>
<dbReference type="GO" id="GO:0006897">
    <property type="term" value="P:endocytosis"/>
    <property type="evidence" value="ECO:0007669"/>
    <property type="project" value="InterPro"/>
</dbReference>
<dbReference type="GO" id="GO:0036089">
    <property type="term" value="P:cleavage furrow formation"/>
    <property type="evidence" value="ECO:0007669"/>
    <property type="project" value="TreeGrafter"/>
</dbReference>
<evidence type="ECO:0000256" key="6">
    <source>
        <dbReference type="ARBA" id="ARBA00023329"/>
    </source>
</evidence>
<feature type="compositionally biased region" description="Polar residues" evidence="8">
    <location>
        <begin position="1633"/>
        <end position="1643"/>
    </location>
</feature>
<dbReference type="GO" id="GO:0030659">
    <property type="term" value="C:cytoplasmic vesicle membrane"/>
    <property type="evidence" value="ECO:0007669"/>
    <property type="project" value="UniProtKB-SubCell"/>
</dbReference>
<dbReference type="InterPro" id="IPR036028">
    <property type="entry name" value="SH3-like_dom_sf"/>
</dbReference>
<name>A0A8J6AQV0_GALPY</name>
<dbReference type="Pfam" id="PF00787">
    <property type="entry name" value="PX"/>
    <property type="match status" value="1"/>
</dbReference>
<dbReference type="InterPro" id="IPR001452">
    <property type="entry name" value="SH3_domain"/>
</dbReference>
<evidence type="ECO:0000256" key="5">
    <source>
        <dbReference type="ARBA" id="ARBA00023136"/>
    </source>
</evidence>
<dbReference type="OrthoDB" id="10254720at2759"/>
<dbReference type="InterPro" id="IPR019497">
    <property type="entry name" value="Sorting_nexin_WASP-bd-dom"/>
</dbReference>
<dbReference type="Gene3D" id="2.30.30.40">
    <property type="entry name" value="SH3 Domains"/>
    <property type="match status" value="1"/>
</dbReference>
<dbReference type="InterPro" id="IPR036871">
    <property type="entry name" value="PX_dom_sf"/>
</dbReference>
<dbReference type="Gene3D" id="1.20.1270.60">
    <property type="entry name" value="Arfaptin homology (AH) domain/BAR domain"/>
    <property type="match status" value="1"/>
</dbReference>
<evidence type="ECO:0000313" key="12">
    <source>
        <dbReference type="Proteomes" id="UP000700334"/>
    </source>
</evidence>
<organism evidence="11 12">
    <name type="scientific">Galemys pyrenaicus</name>
    <name type="common">Iberian desman</name>
    <name type="synonym">Pyrenean desman</name>
    <dbReference type="NCBI Taxonomy" id="202257"/>
    <lineage>
        <taxon>Eukaryota</taxon>
        <taxon>Metazoa</taxon>
        <taxon>Chordata</taxon>
        <taxon>Craniata</taxon>
        <taxon>Vertebrata</taxon>
        <taxon>Euteleostomi</taxon>
        <taxon>Mammalia</taxon>
        <taxon>Eutheria</taxon>
        <taxon>Laurasiatheria</taxon>
        <taxon>Eulipotyphla</taxon>
        <taxon>Talpidae</taxon>
        <taxon>Galemys</taxon>
    </lineage>
</organism>
<comment type="caution">
    <text evidence="11">The sequence shown here is derived from an EMBL/GenBank/DDBJ whole genome shotgun (WGS) entry which is preliminary data.</text>
</comment>
<dbReference type="InterPro" id="IPR035558">
    <property type="entry name" value="SNX9_SH3"/>
</dbReference>
<dbReference type="Proteomes" id="UP000700334">
    <property type="component" value="Unassembled WGS sequence"/>
</dbReference>
<protein>
    <submittedName>
        <fullName evidence="11">Sorting nexin-9</fullName>
    </submittedName>
</protein>
<dbReference type="Pfam" id="PF00018">
    <property type="entry name" value="SH3_1"/>
    <property type="match status" value="1"/>
</dbReference>
<sequence>LQSQARDMNALSAAEPLLLRRDSPSCQVEAERGAPQCLPARPPRRPSPSLLVCGSRPHLATSWRGPRRAAAPVVSRGGHLGAFASDSCDCSPAAEGTPVCPAPECHPPQPPAPRASQALPLRPGRFPRVRLLLSSAGLTCGARVSPRRVLGSPAPHPRQGGCWVLAACCPGQGSVAARTPSGRELLEWEGDPEPEVKFGLRPCFSESSPVSGPSGAEPWPRRPGCCRPAGGGSAALVQRPPTARCAATCRLRLHSCSFSLRLSRPLSPAVHAQSLQSALLFASARLCLGIWAGLASGTLTRFRGHEPAPLPPAFCWFCGSPASRCQAPASAAGTPVLKLGLFSRHKTGPDTLPSVPPRRVHAPHAGDFLADAGASPLRPPSSSGDGTTSGPLPVPSPRPQADPRESFCRLRNVNGPREALTALSIPALGWGEHMALVTAWGTGEQAQGAGASPRVGRPSAWSMSSRAAALASPALTLRNHAHPFAIGRHRAALIRGAGEVVFLTPARSLSRALPWRLNTGLGAWSLPEPGRGLLGGAQGQASAVAVAPRWPGLRLRSGPLLEAPPALLMSGWSSECRLSRVWPYDLEPLPRPPPSSALRPWAAAGDAPRLWLCTGAPGLQSSTSSLPVPSVTPEGCACHSSAPFLARPFGGALRPALPARGRPLPPRWTVLRGARPRVRVFLGWASECGTSRRAACLLATACASPPPARGKKCCVFSPQAAARLKSPCPCPRAACARPWPPPPVVCIAGAFPVGHPTVLQYSELRSPPWPGSRLLFLGGDRVHVAARVRLTRAGCSWRELCELRVLWGLCPPRCAQRRRTYIRALEGSVALRFQTCAVKTQPLLGPRTLRLAPLHLHAPAHAAVDDVLQRLGFLGRARLMETQTSSFAHTVGVAGEARGKDRVPGPLRGRALWLLSWAAPSPSPLLLCSLGLLGARAGVPSPAELMAVGAVTLGSHHAQLRRLGGDGAQPPAGADQAVQQRGGPGGAARRQARLRACACFALALTFLATAGQEQIQSREECFKICPRQALCTPLLLDSSSSARTCVSTRRKLKRHEGAPPTPVCHSSLPPISGGSFQESCTQQCWQTGRKRRHLGHAGRCPRSLSPPGGVLVVLGRSFQEAVPFHCCVPAVGRPLAALGSARVPAADRAVGAPVLTDAAPLQRDAQNEVSGLGYTCHGCSELALLPRSQKCQRWMIAALRGASSQSKLQPAAVAPASALTAPAPPLQLPAGVHLQRHRQPASHPRCWLPPDRGRPRCKGTACECSGCCGRPARPPRYSSQVNFGVLLGRHPRGSSERPLGTLPWKRCRYGRCGQFDGSAPNSCHALCPAGRGPGDSGWKVNSEVAQSRAAHSMTSCKNRLAWAPSNVPLRAGARGAAWTGAARPRGALPSAECPRWGWVFRCYAHVCDVLFLLHPQQARVLYAFAAEPGNNELTVSEGEIITITNPDVGGGWLEGRNNRGERGLVPMDYVEVLPGGGKDQFSCGNSVADQAFLDSLSAGTAQAGSSAAGSSNQVDVLAQAGGGGSLSQSPPSSASPPPSSINKTGGGSDPWSAWNAAKPGSWDGVDGWGARPEAAAAQRNTSNNWDAAFGHPQAYQGPATGDDDDWDEDWDDPKSPSPYFKDPESAEAGGAQRGSSRPGSSSMKLPLNKFPGFAKAGTEQYLLAKQLAKPKERIPIIVGDYGPMWIYPTSTFDCVVADPKKGSKMYGLKSYIEYQLTPTNTNRSVNHRYKHFDWLYERLLVKFGSAIPIPSLPDKQVTGRFEEEFIKMRMERLQGWMTRMCRHPVISESEVFQQFLNFRDEKEWKTGKRKAEKDELVGVMVFSTMEPEAPDLDLTEIEQKCDAVGKFTRAMDDGVKELLTVGQEHWKRCTGPLPKEYQKIGKALQSLATVFSSSGYQGETELNDALTQAGKTYEEIASLVAEQPKKDLHFLMECNHEYKGFLGCFPDIIGTHKGAIEKVKESDKLVALGKLTPQDKQTAVKRLGTMSYALQAEMNHFHSNRIYDYNSVLRLYLEQQVQFYETVSRAGGHRALLHR</sequence>
<gene>
    <name evidence="11" type="ORF">J0S82_012343</name>
</gene>
<feature type="region of interest" description="Disordered" evidence="8">
    <location>
        <begin position="1"/>
        <end position="50"/>
    </location>
</feature>
<dbReference type="SUPFAM" id="SSF50044">
    <property type="entry name" value="SH3-domain"/>
    <property type="match status" value="1"/>
</dbReference>
<dbReference type="GO" id="GO:0035091">
    <property type="term" value="F:phosphatidylinositol binding"/>
    <property type="evidence" value="ECO:0007669"/>
    <property type="project" value="InterPro"/>
</dbReference>
<evidence type="ECO:0000256" key="2">
    <source>
        <dbReference type="ARBA" id="ARBA00010883"/>
    </source>
</evidence>
<dbReference type="PROSITE" id="PS50002">
    <property type="entry name" value="SH3"/>
    <property type="match status" value="1"/>
</dbReference>
<reference evidence="11" key="1">
    <citation type="journal article" date="2021" name="Evol. Appl.">
        <title>The genome of the Pyrenean desman and the effects of bottlenecks and inbreeding on the genomic landscape of an endangered species.</title>
        <authorList>
            <person name="Escoda L."/>
            <person name="Castresana J."/>
        </authorList>
    </citation>
    <scope>NUCLEOTIDE SEQUENCE</scope>
    <source>
        <strain evidence="11">IBE-C5619</strain>
    </source>
</reference>
<dbReference type="InterPro" id="IPR027267">
    <property type="entry name" value="AH/BAR_dom_sf"/>
</dbReference>
<feature type="domain" description="PX" evidence="10">
    <location>
        <begin position="1692"/>
        <end position="1803"/>
    </location>
</feature>
<feature type="compositionally biased region" description="Acidic residues" evidence="8">
    <location>
        <begin position="1601"/>
        <end position="1611"/>
    </location>
</feature>
<comment type="subcellular location">
    <subcellularLocation>
        <location evidence="1">Cytoplasmic vesicle membrane</location>
    </subcellularLocation>
</comment>
<comment type="similarity">
    <text evidence="2">Belongs to the sorting nexin family.</text>
</comment>
<evidence type="ECO:0000256" key="1">
    <source>
        <dbReference type="ARBA" id="ARBA00004156"/>
    </source>
</evidence>
<dbReference type="SMART" id="SM00312">
    <property type="entry name" value="PX"/>
    <property type="match status" value="1"/>
</dbReference>
<evidence type="ECO:0000256" key="7">
    <source>
        <dbReference type="PROSITE-ProRule" id="PRU00192"/>
    </source>
</evidence>
<dbReference type="PANTHER" id="PTHR45827:SF2">
    <property type="entry name" value="SORTING NEXIN-9"/>
    <property type="match status" value="1"/>
</dbReference>
<keyword evidence="6" id="KW-0968">Cytoplasmic vesicle</keyword>
<dbReference type="InterPro" id="IPR037426">
    <property type="entry name" value="SNX9_PX"/>
</dbReference>
<dbReference type="GO" id="GO:0005886">
    <property type="term" value="C:plasma membrane"/>
    <property type="evidence" value="ECO:0007669"/>
    <property type="project" value="TreeGrafter"/>
</dbReference>
<evidence type="ECO:0000259" key="9">
    <source>
        <dbReference type="PROSITE" id="PS50002"/>
    </source>
</evidence>
<dbReference type="InterPro" id="IPR001683">
    <property type="entry name" value="PX_dom"/>
</dbReference>
<keyword evidence="5" id="KW-0472">Membrane</keyword>
<evidence type="ECO:0000256" key="8">
    <source>
        <dbReference type="SAM" id="MobiDB-lite"/>
    </source>
</evidence>
<dbReference type="SMART" id="SM00326">
    <property type="entry name" value="SH3"/>
    <property type="match status" value="1"/>
</dbReference>
<dbReference type="Pfam" id="PF10456">
    <property type="entry name" value="BAR_3_WASP_bdg"/>
    <property type="match status" value="1"/>
</dbReference>
<dbReference type="SUPFAM" id="SSF64268">
    <property type="entry name" value="PX domain"/>
    <property type="match status" value="1"/>
</dbReference>
<dbReference type="CDD" id="cd07285">
    <property type="entry name" value="PX_SNX9"/>
    <property type="match status" value="1"/>
</dbReference>
<dbReference type="Gene3D" id="3.30.1520.10">
    <property type="entry name" value="Phox-like domain"/>
    <property type="match status" value="1"/>
</dbReference>
<feature type="compositionally biased region" description="Low complexity" evidence="8">
    <location>
        <begin position="968"/>
        <end position="981"/>
    </location>
</feature>
<feature type="region of interest" description="Disordered" evidence="8">
    <location>
        <begin position="368"/>
        <end position="404"/>
    </location>
</feature>
<feature type="region of interest" description="Disordered" evidence="8">
    <location>
        <begin position="962"/>
        <end position="986"/>
    </location>
</feature>
<feature type="non-terminal residue" evidence="11">
    <location>
        <position position="2035"/>
    </location>
</feature>
<dbReference type="GO" id="GO:0000281">
    <property type="term" value="P:mitotic cytokinesis"/>
    <property type="evidence" value="ECO:0007669"/>
    <property type="project" value="InterPro"/>
</dbReference>
<dbReference type="FunFam" id="3.30.1520.10:FF:000004">
    <property type="entry name" value="Sorting nexin"/>
    <property type="match status" value="1"/>
</dbReference>
<accession>A0A8J6AQV0</accession>
<dbReference type="GO" id="GO:0016197">
    <property type="term" value="P:endosomal transport"/>
    <property type="evidence" value="ECO:0007669"/>
    <property type="project" value="TreeGrafter"/>
</dbReference>
<keyword evidence="4" id="KW-0813">Transport</keyword>
<evidence type="ECO:0000256" key="4">
    <source>
        <dbReference type="ARBA" id="ARBA00022927"/>
    </source>
</evidence>
<keyword evidence="4" id="KW-0653">Protein transport</keyword>
<dbReference type="GO" id="GO:0006886">
    <property type="term" value="P:intracellular protein transport"/>
    <property type="evidence" value="ECO:0007669"/>
    <property type="project" value="InterPro"/>
</dbReference>
<dbReference type="EMBL" id="JAGFMF010011435">
    <property type="protein sequence ID" value="KAG8522417.1"/>
    <property type="molecule type" value="Genomic_DNA"/>
</dbReference>
<evidence type="ECO:0000259" key="10">
    <source>
        <dbReference type="PROSITE" id="PS50195"/>
    </source>
</evidence>
<proteinExistence type="inferred from homology"/>
<feature type="region of interest" description="Disordered" evidence="8">
    <location>
        <begin position="1584"/>
        <end position="1646"/>
    </location>
</feature>
<dbReference type="GO" id="GO:0097320">
    <property type="term" value="P:plasma membrane tubulation"/>
    <property type="evidence" value="ECO:0007669"/>
    <property type="project" value="TreeGrafter"/>
</dbReference>